<gene>
    <name evidence="1" type="ORF">CCHL11_01386</name>
</gene>
<name>A0A1Q8RYM8_9PEZI</name>
<organism evidence="1 2">
    <name type="scientific">Colletotrichum chlorophyti</name>
    <dbReference type="NCBI Taxonomy" id="708187"/>
    <lineage>
        <taxon>Eukaryota</taxon>
        <taxon>Fungi</taxon>
        <taxon>Dikarya</taxon>
        <taxon>Ascomycota</taxon>
        <taxon>Pezizomycotina</taxon>
        <taxon>Sordariomycetes</taxon>
        <taxon>Hypocreomycetidae</taxon>
        <taxon>Glomerellales</taxon>
        <taxon>Glomerellaceae</taxon>
        <taxon>Colletotrichum</taxon>
    </lineage>
</organism>
<dbReference type="AlphaFoldDB" id="A0A1Q8RYM8"/>
<sequence>MSDRRWYIETSPDGRHQFVSIKRSRSHHYYDRPRHHHEFRCRDDCARVTRTEWNDLVERECKLREANDGLTRDNYTLKCELQSSDAEGRRLSGLVTALQTENQALRDENASLRCSAENAGGHASKHLREIEKLKQKLCKAEKERDGLLDRVRELSRHAHHGVSERIEELRRLVIAWERKFDVVDDHNKRLRRDIEHQRCIIAEQDDRIRAYERVLRRHGFL</sequence>
<evidence type="ECO:0000313" key="2">
    <source>
        <dbReference type="Proteomes" id="UP000186583"/>
    </source>
</evidence>
<dbReference type="Gene3D" id="1.10.287.1490">
    <property type="match status" value="1"/>
</dbReference>
<dbReference type="OrthoDB" id="4741350at2759"/>
<dbReference type="EMBL" id="MPGH01000060">
    <property type="protein sequence ID" value="OLN92199.1"/>
    <property type="molecule type" value="Genomic_DNA"/>
</dbReference>
<comment type="caution">
    <text evidence="1">The sequence shown here is derived from an EMBL/GenBank/DDBJ whole genome shotgun (WGS) entry which is preliminary data.</text>
</comment>
<dbReference type="Proteomes" id="UP000186583">
    <property type="component" value="Unassembled WGS sequence"/>
</dbReference>
<keyword evidence="2" id="KW-1185">Reference proteome</keyword>
<accession>A0A1Q8RYM8</accession>
<reference evidence="1 2" key="1">
    <citation type="submission" date="2016-11" db="EMBL/GenBank/DDBJ databases">
        <title>Draft Genome Assembly of Colletotrichum chlorophyti a pathogen of herbaceous plants.</title>
        <authorList>
            <person name="Gan P."/>
            <person name="Narusaka M."/>
            <person name="Tsushima A."/>
            <person name="Narusaka Y."/>
            <person name="Takano Y."/>
            <person name="Shirasu K."/>
        </authorList>
    </citation>
    <scope>NUCLEOTIDE SEQUENCE [LARGE SCALE GENOMIC DNA]</scope>
    <source>
        <strain evidence="1 2">NTL11</strain>
    </source>
</reference>
<dbReference type="STRING" id="708187.A0A1Q8RYM8"/>
<evidence type="ECO:0000313" key="1">
    <source>
        <dbReference type="EMBL" id="OLN92199.1"/>
    </source>
</evidence>
<proteinExistence type="predicted"/>
<protein>
    <submittedName>
        <fullName evidence="1">Uncharacterized protein</fullName>
    </submittedName>
</protein>